<dbReference type="EMBL" id="MU150285">
    <property type="protein sequence ID" value="KAF9461405.1"/>
    <property type="molecule type" value="Genomic_DNA"/>
</dbReference>
<organism evidence="2 3">
    <name type="scientific">Collybia nuda</name>
    <dbReference type="NCBI Taxonomy" id="64659"/>
    <lineage>
        <taxon>Eukaryota</taxon>
        <taxon>Fungi</taxon>
        <taxon>Dikarya</taxon>
        <taxon>Basidiomycota</taxon>
        <taxon>Agaricomycotina</taxon>
        <taxon>Agaricomycetes</taxon>
        <taxon>Agaricomycetidae</taxon>
        <taxon>Agaricales</taxon>
        <taxon>Tricholomatineae</taxon>
        <taxon>Clitocybaceae</taxon>
        <taxon>Collybia</taxon>
    </lineage>
</organism>
<keyword evidence="3" id="KW-1185">Reference proteome</keyword>
<dbReference type="AlphaFoldDB" id="A0A9P5Y578"/>
<evidence type="ECO:0000256" key="1">
    <source>
        <dbReference type="SAM" id="MobiDB-lite"/>
    </source>
</evidence>
<protein>
    <submittedName>
        <fullName evidence="2">Uncharacterized protein</fullName>
    </submittedName>
</protein>
<gene>
    <name evidence="2" type="ORF">BDZ94DRAFT_1263993</name>
</gene>
<accession>A0A9P5Y578</accession>
<proteinExistence type="predicted"/>
<reference evidence="2" key="1">
    <citation type="submission" date="2020-11" db="EMBL/GenBank/DDBJ databases">
        <authorList>
            <consortium name="DOE Joint Genome Institute"/>
            <person name="Ahrendt S."/>
            <person name="Riley R."/>
            <person name="Andreopoulos W."/>
            <person name="Labutti K."/>
            <person name="Pangilinan J."/>
            <person name="Ruiz-Duenas F.J."/>
            <person name="Barrasa J.M."/>
            <person name="Sanchez-Garcia M."/>
            <person name="Camarero S."/>
            <person name="Miyauchi S."/>
            <person name="Serrano A."/>
            <person name="Linde D."/>
            <person name="Babiker R."/>
            <person name="Drula E."/>
            <person name="Ayuso-Fernandez I."/>
            <person name="Pacheco R."/>
            <person name="Padilla G."/>
            <person name="Ferreira P."/>
            <person name="Barriuso J."/>
            <person name="Kellner H."/>
            <person name="Castanera R."/>
            <person name="Alfaro M."/>
            <person name="Ramirez L."/>
            <person name="Pisabarro A.G."/>
            <person name="Kuo A."/>
            <person name="Tritt A."/>
            <person name="Lipzen A."/>
            <person name="He G."/>
            <person name="Yan M."/>
            <person name="Ng V."/>
            <person name="Cullen D."/>
            <person name="Martin F."/>
            <person name="Rosso M.-N."/>
            <person name="Henrissat B."/>
            <person name="Hibbett D."/>
            <person name="Martinez A.T."/>
            <person name="Grigoriev I.V."/>
        </authorList>
    </citation>
    <scope>NUCLEOTIDE SEQUENCE</scope>
    <source>
        <strain evidence="2">CBS 247.69</strain>
    </source>
</reference>
<dbReference type="Proteomes" id="UP000807353">
    <property type="component" value="Unassembled WGS sequence"/>
</dbReference>
<sequence>MCASPPRLGTYKDGDRDRDRDRDRDLALGINDHGTWRNTRLDSDLKIQPPTTHDSRSASRISRLPSHIEFLSWRSASGSGLGGGMGMRGGGGRQRGRKTSWGPTRDELGFLWIHDYGLWVTMDGNGRVALETRVCSGCRMEVCIDGSCTPHCVSCIGYWVLGVRKRGCLELSGVLFGSGGWSYV</sequence>
<name>A0A9P5Y578_9AGAR</name>
<feature type="region of interest" description="Disordered" evidence="1">
    <location>
        <begin position="1"/>
        <end position="22"/>
    </location>
</feature>
<evidence type="ECO:0000313" key="3">
    <source>
        <dbReference type="Proteomes" id="UP000807353"/>
    </source>
</evidence>
<evidence type="ECO:0000313" key="2">
    <source>
        <dbReference type="EMBL" id="KAF9461405.1"/>
    </source>
</evidence>
<feature type="compositionally biased region" description="Basic and acidic residues" evidence="1">
    <location>
        <begin position="10"/>
        <end position="22"/>
    </location>
</feature>
<comment type="caution">
    <text evidence="2">The sequence shown here is derived from an EMBL/GenBank/DDBJ whole genome shotgun (WGS) entry which is preliminary data.</text>
</comment>